<organism evidence="1 2">
    <name type="scientific">Glossina brevipalpis</name>
    <dbReference type="NCBI Taxonomy" id="37001"/>
    <lineage>
        <taxon>Eukaryota</taxon>
        <taxon>Metazoa</taxon>
        <taxon>Ecdysozoa</taxon>
        <taxon>Arthropoda</taxon>
        <taxon>Hexapoda</taxon>
        <taxon>Insecta</taxon>
        <taxon>Pterygota</taxon>
        <taxon>Neoptera</taxon>
        <taxon>Endopterygota</taxon>
        <taxon>Diptera</taxon>
        <taxon>Brachycera</taxon>
        <taxon>Muscomorpha</taxon>
        <taxon>Hippoboscoidea</taxon>
        <taxon>Glossinidae</taxon>
        <taxon>Glossina</taxon>
    </lineage>
</organism>
<accession>A0A1A9WWS5</accession>
<keyword evidence="2" id="KW-1185">Reference proteome</keyword>
<sequence>MTYEAYDILSTLEDVYRHNLNHNPLLIALSKSSFDPPIRGSISTVRCFRVSSSSSCKLLPKRRSIRRGFSVGFPVVVVDNPLAIGGLSGGL</sequence>
<evidence type="ECO:0000313" key="2">
    <source>
        <dbReference type="Proteomes" id="UP000091820"/>
    </source>
</evidence>
<evidence type="ECO:0000313" key="1">
    <source>
        <dbReference type="EnsemblMetazoa" id="GBRI035298-PA"/>
    </source>
</evidence>
<dbReference type="Proteomes" id="UP000091820">
    <property type="component" value="Unassembled WGS sequence"/>
</dbReference>
<reference evidence="2" key="1">
    <citation type="submission" date="2014-03" db="EMBL/GenBank/DDBJ databases">
        <authorList>
            <person name="Aksoy S."/>
            <person name="Warren W."/>
            <person name="Wilson R.K."/>
        </authorList>
    </citation>
    <scope>NUCLEOTIDE SEQUENCE [LARGE SCALE GENOMIC DNA]</scope>
    <source>
        <strain evidence="2">IAEA</strain>
    </source>
</reference>
<proteinExistence type="predicted"/>
<dbReference type="VEuPathDB" id="VectorBase:GBRI035298"/>
<protein>
    <submittedName>
        <fullName evidence="1">Uncharacterized protein</fullName>
    </submittedName>
</protein>
<dbReference type="EnsemblMetazoa" id="GBRI035298-RA">
    <property type="protein sequence ID" value="GBRI035298-PA"/>
    <property type="gene ID" value="GBRI035298"/>
</dbReference>
<name>A0A1A9WWS5_9MUSC</name>
<dbReference type="AlphaFoldDB" id="A0A1A9WWS5"/>
<reference evidence="1" key="2">
    <citation type="submission" date="2020-05" db="UniProtKB">
        <authorList>
            <consortium name="EnsemblMetazoa"/>
        </authorList>
    </citation>
    <scope>IDENTIFICATION</scope>
    <source>
        <strain evidence="1">IAEA</strain>
    </source>
</reference>